<proteinExistence type="predicted"/>
<gene>
    <name evidence="1" type="ORF">GNQ20_30025</name>
</gene>
<sequence length="180" mass="19787">MSPFRYGRLPGRFLGAAVLSGLTACSSGLPKNIPTPIEGYNHTSAAINGFTVNGSGGSNFGPHLGGGSQTCCISLPEKWRPGLTVVVAWEKDPDPHAYGRWVEPMYSPAWNKRMEKHESYYTRHRAVVEVPPYDDIGAIDVHFLPCDQVKVVAALFGYGHPQYPFNEPLKMKEPKTCPAR</sequence>
<dbReference type="AlphaFoldDB" id="A0A6A9K9N0"/>
<dbReference type="InterPro" id="IPR021733">
    <property type="entry name" value="DUF3304"/>
</dbReference>
<accession>A0A6A9K9N0</accession>
<organism evidence="1">
    <name type="scientific">Pseudomonas aeruginosa</name>
    <dbReference type="NCBI Taxonomy" id="287"/>
    <lineage>
        <taxon>Bacteria</taxon>
        <taxon>Pseudomonadati</taxon>
        <taxon>Pseudomonadota</taxon>
        <taxon>Gammaproteobacteria</taxon>
        <taxon>Pseudomonadales</taxon>
        <taxon>Pseudomonadaceae</taxon>
        <taxon>Pseudomonas</taxon>
    </lineage>
</organism>
<reference evidence="1" key="1">
    <citation type="submission" date="2019-11" db="EMBL/GenBank/DDBJ databases">
        <title>Genomes of ocular Pseudomonas aeruginosa isolates.</title>
        <authorList>
            <person name="Khan M."/>
            <person name="Rice S.A."/>
            <person name="Willcox M.D.P."/>
            <person name="Stapleton F."/>
        </authorList>
    </citation>
    <scope>NUCLEOTIDE SEQUENCE</scope>
    <source>
        <strain evidence="1">PA206</strain>
    </source>
</reference>
<name>A0A6A9K9N0_PSEAI</name>
<evidence type="ECO:0000313" key="1">
    <source>
        <dbReference type="EMBL" id="MUI62059.1"/>
    </source>
</evidence>
<dbReference type="Pfam" id="PF11745">
    <property type="entry name" value="DUF3304"/>
    <property type="match status" value="1"/>
</dbReference>
<protein>
    <submittedName>
        <fullName evidence="1">DUF3304 domain-containing protein</fullName>
    </submittedName>
</protein>
<dbReference type="RefSeq" id="WP_155682086.1">
    <property type="nucleotide sequence ID" value="NZ_WOAJ01000022.1"/>
</dbReference>
<dbReference type="PROSITE" id="PS51257">
    <property type="entry name" value="PROKAR_LIPOPROTEIN"/>
    <property type="match status" value="1"/>
</dbReference>
<dbReference type="EMBL" id="WOAJ01000022">
    <property type="protein sequence ID" value="MUI62059.1"/>
    <property type="molecule type" value="Genomic_DNA"/>
</dbReference>
<comment type="caution">
    <text evidence="1">The sequence shown here is derived from an EMBL/GenBank/DDBJ whole genome shotgun (WGS) entry which is preliminary data.</text>
</comment>